<dbReference type="OrthoDB" id="9928292at2"/>
<dbReference type="Proteomes" id="UP000244924">
    <property type="component" value="Unassembled WGS sequence"/>
</dbReference>
<dbReference type="EMBL" id="OMOQ01000001">
    <property type="protein sequence ID" value="SPH17058.1"/>
    <property type="molecule type" value="Genomic_DNA"/>
</dbReference>
<reference evidence="1 2" key="1">
    <citation type="submission" date="2018-03" db="EMBL/GenBank/DDBJ databases">
        <authorList>
            <person name="Keele B.F."/>
        </authorList>
    </citation>
    <scope>NUCLEOTIDE SEQUENCE [LARGE SCALE GENOMIC DNA]</scope>
    <source>
        <strain evidence="1 2">CECT 8626</strain>
    </source>
</reference>
<accession>A0A2R8B376</accession>
<proteinExistence type="predicted"/>
<protein>
    <submittedName>
        <fullName evidence="1">Uncharacterized protein</fullName>
    </submittedName>
</protein>
<organism evidence="1 2">
    <name type="scientific">Albidovulum aquaemixtae</name>
    <dbReference type="NCBI Taxonomy" id="1542388"/>
    <lineage>
        <taxon>Bacteria</taxon>
        <taxon>Pseudomonadati</taxon>
        <taxon>Pseudomonadota</taxon>
        <taxon>Alphaproteobacteria</taxon>
        <taxon>Rhodobacterales</taxon>
        <taxon>Paracoccaceae</taxon>
        <taxon>Albidovulum</taxon>
    </lineage>
</organism>
<gene>
    <name evidence="1" type="ORF">DEA8626_00572</name>
</gene>
<dbReference type="RefSeq" id="WP_108851540.1">
    <property type="nucleotide sequence ID" value="NZ_OMOQ01000001.1"/>
</dbReference>
<dbReference type="AlphaFoldDB" id="A0A2R8B376"/>
<evidence type="ECO:0000313" key="1">
    <source>
        <dbReference type="EMBL" id="SPH17058.1"/>
    </source>
</evidence>
<sequence>MTAIMENNDFIGRLRRKLGTDAGKTKPEGPARRFIVQVTRDGRDVQRLVFDHPPSIGAIAARVGTEPYVVSVEVMEMGAAGTIAAE</sequence>
<evidence type="ECO:0000313" key="2">
    <source>
        <dbReference type="Proteomes" id="UP000244924"/>
    </source>
</evidence>
<keyword evidence="2" id="KW-1185">Reference proteome</keyword>
<name>A0A2R8B376_9RHOB</name>